<dbReference type="InterPro" id="IPR057887">
    <property type="entry name" value="IQUB_helical"/>
</dbReference>
<dbReference type="GO" id="GO:0031514">
    <property type="term" value="C:motile cilium"/>
    <property type="evidence" value="ECO:0007669"/>
    <property type="project" value="TreeGrafter"/>
</dbReference>
<protein>
    <recommendedName>
        <fullName evidence="1">IQ motif and ubiquitin-like domain-containing protein</fullName>
    </recommendedName>
</protein>
<dbReference type="PANTHER" id="PTHR21074:SF0">
    <property type="entry name" value="IQ AND UBIQUITIN-LIKE DOMAIN-CONTAINING PROTEIN"/>
    <property type="match status" value="1"/>
</dbReference>
<feature type="domain" description="IQ motif and ubiquitin-like" evidence="1">
    <location>
        <begin position="382"/>
        <end position="511"/>
    </location>
</feature>
<gene>
    <name evidence="2" type="ORF">g.4803</name>
</gene>
<dbReference type="EMBL" id="GEBQ01019453">
    <property type="protein sequence ID" value="JAT20524.1"/>
    <property type="molecule type" value="Transcribed_RNA"/>
</dbReference>
<organism evidence="2">
    <name type="scientific">Graphocephala atropunctata</name>
    <dbReference type="NCBI Taxonomy" id="36148"/>
    <lineage>
        <taxon>Eukaryota</taxon>
        <taxon>Metazoa</taxon>
        <taxon>Ecdysozoa</taxon>
        <taxon>Arthropoda</taxon>
        <taxon>Hexapoda</taxon>
        <taxon>Insecta</taxon>
        <taxon>Pterygota</taxon>
        <taxon>Neoptera</taxon>
        <taxon>Paraneoptera</taxon>
        <taxon>Hemiptera</taxon>
        <taxon>Auchenorrhyncha</taxon>
        <taxon>Membracoidea</taxon>
        <taxon>Cicadellidae</taxon>
        <taxon>Cicadellinae</taxon>
        <taxon>Cicadellini</taxon>
        <taxon>Graphocephala</taxon>
    </lineage>
</organism>
<dbReference type="GO" id="GO:0001669">
    <property type="term" value="C:acrosomal vesicle"/>
    <property type="evidence" value="ECO:0007669"/>
    <property type="project" value="TreeGrafter"/>
</dbReference>
<dbReference type="InterPro" id="IPR037695">
    <property type="entry name" value="IQUB"/>
</dbReference>
<sequence>MNSIPLSNMGWEVGTYILENKNIRLSDKTILNMDVDNPPLIIVKFIIDNASFATRFKVHTTIGEIKSNLADVLELEEDWFDIFKDDVVVEKAVTLAELCVQLYSKMVFEIGSLKGEDVQSTILAQIRKNIPTLDVITVHLGEAGDNNDIVVDIETRCCQKEWLGGYRNKLTNIEYHNAETQTSPKRREVFKYSESGEAIPLIFHRDTQTPFKLKEVTQSTVVNKATQMWRSDLFISSTHDKILTSRTYVDHDQWLEENTNINAIITVQNAIRRWIRGRKIHNLIKLQRTIIDDLKKQKLQILKEQADKTRIIITGAAYPVKRDDFYMLYLMVGDWWKKEWKKVCALKFPETKRTEAVALLTKEVQLLEAIEKNRIVGKQEALKKEKMRFLEQTSRPLAFKNRKGLMASIDNLETQRAREFKEIYSALFGNNILLSKDMIDVLITLKQAFLTHFMDYEYCNDLVSLIEQEIDLLSIGTKQYDLRGLHKRIEQLFMHFLQQKEFNTKASKYKKPNLPKTLHTLFLCIRCKKLLPASMFPVHVRMMSYSACKSCVWLQNIGYQRADMSPYLKLLKHVQNTEMEKCCHSAVCFILQPIGMCYLTNVIWHGHSAISECRDMSKLQHIRWQSDIEWAPWNTILLTDLEAKCHACIPNVLNFYGKTFIENVRRRHILARACFIPLLKMNHDISTSGVWSNIKDSGPFLHPSHAEIFASENEYDKV</sequence>
<accession>A0A1B6LAI9</accession>
<name>A0A1B6LAI9_9HEMI</name>
<evidence type="ECO:0000313" key="2">
    <source>
        <dbReference type="EMBL" id="JAT20524.1"/>
    </source>
</evidence>
<dbReference type="GO" id="GO:0030317">
    <property type="term" value="P:flagellated sperm motility"/>
    <property type="evidence" value="ECO:0007669"/>
    <property type="project" value="TreeGrafter"/>
</dbReference>
<dbReference type="GO" id="GO:0060271">
    <property type="term" value="P:cilium assembly"/>
    <property type="evidence" value="ECO:0007669"/>
    <property type="project" value="TreeGrafter"/>
</dbReference>
<dbReference type="Pfam" id="PF25805">
    <property type="entry name" value="IQUB"/>
    <property type="match status" value="1"/>
</dbReference>
<evidence type="ECO:0000259" key="1">
    <source>
        <dbReference type="Pfam" id="PF25805"/>
    </source>
</evidence>
<proteinExistence type="predicted"/>
<dbReference type="PANTHER" id="PTHR21074">
    <property type="entry name" value="IQ AND UBIQUITIN-LIKE DOMAIN-CONTAINING PROTEIN"/>
    <property type="match status" value="1"/>
</dbReference>
<reference evidence="2" key="1">
    <citation type="submission" date="2015-11" db="EMBL/GenBank/DDBJ databases">
        <title>De novo transcriptome assembly of four potential Pierce s Disease insect vectors from Arizona vineyards.</title>
        <authorList>
            <person name="Tassone E.E."/>
        </authorList>
    </citation>
    <scope>NUCLEOTIDE SEQUENCE</scope>
</reference>
<dbReference type="AlphaFoldDB" id="A0A1B6LAI9"/>